<evidence type="ECO:0008006" key="5">
    <source>
        <dbReference type="Google" id="ProtNLM"/>
    </source>
</evidence>
<reference evidence="3 4" key="1">
    <citation type="journal article" date="2014" name="BMC Genomics">
        <title>Genome based analysis of type-I polyketide synthase and nonribosomal peptide synthetase gene clusters in seven strains of five representative Nocardia species.</title>
        <authorList>
            <person name="Komaki H."/>
            <person name="Ichikawa N."/>
            <person name="Hosoyama A."/>
            <person name="Takahashi-Nakaguchi A."/>
            <person name="Matsuzawa T."/>
            <person name="Suzuki K."/>
            <person name="Fujita N."/>
            <person name="Gonoi T."/>
        </authorList>
    </citation>
    <scope>NUCLEOTIDE SEQUENCE [LARGE SCALE GENOMIC DNA]</scope>
    <source>
        <strain evidence="3 4">NBRC 15531</strain>
    </source>
</reference>
<feature type="signal peptide" evidence="2">
    <location>
        <begin position="1"/>
        <end position="20"/>
    </location>
</feature>
<keyword evidence="4" id="KW-1185">Reference proteome</keyword>
<evidence type="ECO:0000256" key="2">
    <source>
        <dbReference type="SAM" id="SignalP"/>
    </source>
</evidence>
<feature type="chain" id="PRO_5004659558" description="DUF732 domain-containing protein" evidence="2">
    <location>
        <begin position="21"/>
        <end position="118"/>
    </location>
</feature>
<evidence type="ECO:0000313" key="3">
    <source>
        <dbReference type="EMBL" id="GAD87399.1"/>
    </source>
</evidence>
<proteinExistence type="predicted"/>
<name>U5EQL6_NOCAS</name>
<dbReference type="GeneID" id="91516101"/>
<dbReference type="AlphaFoldDB" id="U5EQL6"/>
<sequence>MTRGGAGFGLFVVVAGAVLAAAGCSGTEQGTATPASSAAAASTTKPGTSTAPVPAGDLTTMTCAQFLALDDPTQKSTLVALADQLGYQTKVNPGNYKIVQAMCKADGTKLVKDWLGRA</sequence>
<dbReference type="OrthoDB" id="9977344at2"/>
<dbReference type="PROSITE" id="PS51257">
    <property type="entry name" value="PROKAR_LIPOPROTEIN"/>
    <property type="match status" value="1"/>
</dbReference>
<dbReference type="Proteomes" id="UP000017048">
    <property type="component" value="Unassembled WGS sequence"/>
</dbReference>
<comment type="caution">
    <text evidence="3">The sequence shown here is derived from an EMBL/GenBank/DDBJ whole genome shotgun (WGS) entry which is preliminary data.</text>
</comment>
<dbReference type="RefSeq" id="WP_022567254.1">
    <property type="nucleotide sequence ID" value="NZ_BAFO02000034.1"/>
</dbReference>
<feature type="compositionally biased region" description="Low complexity" evidence="1">
    <location>
        <begin position="31"/>
        <end position="52"/>
    </location>
</feature>
<feature type="region of interest" description="Disordered" evidence="1">
    <location>
        <begin position="26"/>
        <end position="54"/>
    </location>
</feature>
<dbReference type="EMBL" id="BAFO02000034">
    <property type="protein sequence ID" value="GAD87399.1"/>
    <property type="molecule type" value="Genomic_DNA"/>
</dbReference>
<accession>U5EQL6</accession>
<evidence type="ECO:0000313" key="4">
    <source>
        <dbReference type="Proteomes" id="UP000017048"/>
    </source>
</evidence>
<protein>
    <recommendedName>
        <fullName evidence="5">DUF732 domain-containing protein</fullName>
    </recommendedName>
</protein>
<gene>
    <name evidence="3" type="ORF">NCAST_34_05280</name>
</gene>
<organism evidence="3 4">
    <name type="scientific">Nocardia asteroides NBRC 15531</name>
    <dbReference type="NCBI Taxonomy" id="1110697"/>
    <lineage>
        <taxon>Bacteria</taxon>
        <taxon>Bacillati</taxon>
        <taxon>Actinomycetota</taxon>
        <taxon>Actinomycetes</taxon>
        <taxon>Mycobacteriales</taxon>
        <taxon>Nocardiaceae</taxon>
        <taxon>Nocardia</taxon>
    </lineage>
</organism>
<evidence type="ECO:0000256" key="1">
    <source>
        <dbReference type="SAM" id="MobiDB-lite"/>
    </source>
</evidence>
<keyword evidence="2" id="KW-0732">Signal</keyword>